<sequence length="393" mass="42466">MRIFVAILVFVALATGEAVKLQRVSLEKVPSVRKTLESVGTSVKVIQKKWGALENGPTPEELKNYMDAQYYGQITLGTPPQKFNVVFDTGSANLWVPSTHCHLTNLACLLHNKYNGGKSKTYKANGTDFSIQYGSGKLSGYLSTDTLGLGGAQVKDQTFAEAISEPSLTFVAAKFDGILGMSYPKISVNGVPPVFNNMIEQGLVEEPVFSFWLSRNPDATEGGEITFGGSDPNRYTGEISWVPVTRKAYWQFKVDGVQVSNEAEGSFCQGGCQMIADTGTSLIAGPVDEIKKLNTLIGGVPIMAGEYYINCSKVDELPTISFTIGGKSFSLEGREYVLQIVKSNGVSACISGFIGLEIPPSAGPLWILGDVFIGRYYTIFDFGNNRVGFADTV</sequence>
<reference evidence="7 8" key="1">
    <citation type="submission" date="2016-03" db="EMBL/GenBank/DDBJ databases">
        <title>EvidentialGene: Evidence-directed Construction of Genes on Genomes.</title>
        <authorList>
            <person name="Gilbert D.G."/>
            <person name="Choi J.-H."/>
            <person name="Mockaitis K."/>
            <person name="Colbourne J."/>
            <person name="Pfrender M."/>
        </authorList>
    </citation>
    <scope>NUCLEOTIDE SEQUENCE [LARGE SCALE GENOMIC DNA]</scope>
    <source>
        <strain evidence="7 8">Xinb3</strain>
        <tissue evidence="7">Complete organism</tissue>
    </source>
</reference>
<dbReference type="FunFam" id="2.40.70.10:FF:000048">
    <property type="entry name" value="Napsin A aspartic peptidase"/>
    <property type="match status" value="1"/>
</dbReference>
<evidence type="ECO:0000256" key="4">
    <source>
        <dbReference type="RuleBase" id="RU000454"/>
    </source>
</evidence>
<feature type="domain" description="Peptidase A1" evidence="6">
    <location>
        <begin position="70"/>
        <end position="390"/>
    </location>
</feature>
<keyword evidence="3" id="KW-1015">Disulfide bond</keyword>
<dbReference type="SUPFAM" id="SSF50630">
    <property type="entry name" value="Acid proteases"/>
    <property type="match status" value="1"/>
</dbReference>
<feature type="signal peptide" evidence="5">
    <location>
        <begin position="1"/>
        <end position="18"/>
    </location>
</feature>
<keyword evidence="5" id="KW-0732">Signal</keyword>
<dbReference type="InterPro" id="IPR001461">
    <property type="entry name" value="Aspartic_peptidase_A1"/>
</dbReference>
<evidence type="ECO:0000313" key="8">
    <source>
        <dbReference type="Proteomes" id="UP000076858"/>
    </source>
</evidence>
<dbReference type="AlphaFoldDB" id="A0A164QAA2"/>
<evidence type="ECO:0000256" key="3">
    <source>
        <dbReference type="PIRSR" id="PIRSR601461-2"/>
    </source>
</evidence>
<dbReference type="InterPro" id="IPR001969">
    <property type="entry name" value="Aspartic_peptidase_AS"/>
</dbReference>
<dbReference type="EMBL" id="LRGB01002451">
    <property type="protein sequence ID" value="KZS07575.1"/>
    <property type="molecule type" value="Genomic_DNA"/>
</dbReference>
<accession>A0A164QAA2</accession>
<dbReference type="GO" id="GO:0006508">
    <property type="term" value="P:proteolysis"/>
    <property type="evidence" value="ECO:0007669"/>
    <property type="project" value="UniProtKB-KW"/>
</dbReference>
<dbReference type="STRING" id="35525.A0A164QAA2"/>
<dbReference type="Pfam" id="PF00026">
    <property type="entry name" value="Asp"/>
    <property type="match status" value="1"/>
</dbReference>
<evidence type="ECO:0000259" key="6">
    <source>
        <dbReference type="PROSITE" id="PS51767"/>
    </source>
</evidence>
<organism evidence="7 8">
    <name type="scientific">Daphnia magna</name>
    <dbReference type="NCBI Taxonomy" id="35525"/>
    <lineage>
        <taxon>Eukaryota</taxon>
        <taxon>Metazoa</taxon>
        <taxon>Ecdysozoa</taxon>
        <taxon>Arthropoda</taxon>
        <taxon>Crustacea</taxon>
        <taxon>Branchiopoda</taxon>
        <taxon>Diplostraca</taxon>
        <taxon>Cladocera</taxon>
        <taxon>Anomopoda</taxon>
        <taxon>Daphniidae</taxon>
        <taxon>Daphnia</taxon>
    </lineage>
</organism>
<dbReference type="InterPro" id="IPR021109">
    <property type="entry name" value="Peptidase_aspartic_dom_sf"/>
</dbReference>
<feature type="active site" evidence="2">
    <location>
        <position position="277"/>
    </location>
</feature>
<evidence type="ECO:0000256" key="1">
    <source>
        <dbReference type="ARBA" id="ARBA00007447"/>
    </source>
</evidence>
<dbReference type="FunFam" id="2.40.70.10:FF:000044">
    <property type="entry name" value="Lysosomal aspartic protease"/>
    <property type="match status" value="1"/>
</dbReference>
<dbReference type="PROSITE" id="PS00141">
    <property type="entry name" value="ASP_PROTEASE"/>
    <property type="match status" value="2"/>
</dbReference>
<gene>
    <name evidence="7" type="ORF">APZ42_028673</name>
</gene>
<feature type="chain" id="PRO_5007852521" evidence="5">
    <location>
        <begin position="19"/>
        <end position="393"/>
    </location>
</feature>
<keyword evidence="4" id="KW-0378">Hydrolase</keyword>
<dbReference type="InterPro" id="IPR033121">
    <property type="entry name" value="PEPTIDASE_A1"/>
</dbReference>
<dbReference type="PRINTS" id="PR00792">
    <property type="entry name" value="PEPSIN"/>
</dbReference>
<dbReference type="PANTHER" id="PTHR47966">
    <property type="entry name" value="BETA-SITE APP-CLEAVING ENZYME, ISOFORM A-RELATED"/>
    <property type="match status" value="1"/>
</dbReference>
<dbReference type="PANTHER" id="PTHR47966:SF51">
    <property type="entry name" value="BETA-SITE APP-CLEAVING ENZYME, ISOFORM A-RELATED"/>
    <property type="match status" value="1"/>
</dbReference>
<keyword evidence="8" id="KW-1185">Reference proteome</keyword>
<comment type="similarity">
    <text evidence="1 4">Belongs to the peptidase A1 family.</text>
</comment>
<name>A0A164QAA2_9CRUS</name>
<dbReference type="PROSITE" id="PS51767">
    <property type="entry name" value="PEPTIDASE_A1"/>
    <property type="match status" value="1"/>
</dbReference>
<comment type="caution">
    <text evidence="7">The sequence shown here is derived from an EMBL/GenBank/DDBJ whole genome shotgun (WGS) entry which is preliminary data.</text>
</comment>
<dbReference type="Gene3D" id="2.40.70.10">
    <property type="entry name" value="Acid Proteases"/>
    <property type="match status" value="2"/>
</dbReference>
<dbReference type="OrthoDB" id="771136at2759"/>
<dbReference type="GO" id="GO:0005764">
    <property type="term" value="C:lysosome"/>
    <property type="evidence" value="ECO:0007669"/>
    <property type="project" value="TreeGrafter"/>
</dbReference>
<feature type="disulfide bond" evidence="3">
    <location>
        <begin position="101"/>
        <end position="108"/>
    </location>
</feature>
<dbReference type="GO" id="GO:0004190">
    <property type="term" value="F:aspartic-type endopeptidase activity"/>
    <property type="evidence" value="ECO:0007669"/>
    <property type="project" value="UniProtKB-KW"/>
</dbReference>
<keyword evidence="4" id="KW-0064">Aspartyl protease</keyword>
<keyword evidence="4 7" id="KW-0645">Protease</keyword>
<dbReference type="Proteomes" id="UP000076858">
    <property type="component" value="Unassembled WGS sequence"/>
</dbReference>
<evidence type="ECO:0000313" key="7">
    <source>
        <dbReference type="EMBL" id="KZS07575.1"/>
    </source>
</evidence>
<evidence type="ECO:0000256" key="2">
    <source>
        <dbReference type="PIRSR" id="PIRSR601461-1"/>
    </source>
</evidence>
<evidence type="ECO:0000256" key="5">
    <source>
        <dbReference type="SAM" id="SignalP"/>
    </source>
</evidence>
<proteinExistence type="inferred from homology"/>
<feature type="active site" evidence="2">
    <location>
        <position position="88"/>
    </location>
</feature>
<protein>
    <submittedName>
        <fullName evidence="7">Lysosomal aspartic Protease</fullName>
    </submittedName>
</protein>